<dbReference type="RefSeq" id="WP_191729448.1">
    <property type="nucleotide sequence ID" value="NZ_JACSQJ010000004.1"/>
</dbReference>
<evidence type="ECO:0000313" key="2">
    <source>
        <dbReference type="Proteomes" id="UP000647183"/>
    </source>
</evidence>
<accession>A0ABR8UKB8</accession>
<gene>
    <name evidence="1" type="ORF">H9645_09480</name>
</gene>
<comment type="caution">
    <text evidence="1">The sequence shown here is derived from an EMBL/GenBank/DDBJ whole genome shotgun (WGS) entry which is preliminary data.</text>
</comment>
<keyword evidence="2" id="KW-1185">Reference proteome</keyword>
<dbReference type="SUPFAM" id="SSF52540">
    <property type="entry name" value="P-loop containing nucleoside triphosphate hydrolases"/>
    <property type="match status" value="1"/>
</dbReference>
<name>A0ABR8UKB8_9GAMM</name>
<dbReference type="EMBL" id="JACSQJ010000004">
    <property type="protein sequence ID" value="MBD7988260.1"/>
    <property type="molecule type" value="Genomic_DNA"/>
</dbReference>
<evidence type="ECO:0008006" key="3">
    <source>
        <dbReference type="Google" id="ProtNLM"/>
    </source>
</evidence>
<protein>
    <recommendedName>
        <fullName evidence="3">Sulfotransferase family protein</fullName>
    </recommendedName>
</protein>
<dbReference type="Gene3D" id="3.40.50.300">
    <property type="entry name" value="P-loop containing nucleotide triphosphate hydrolases"/>
    <property type="match status" value="1"/>
</dbReference>
<organism evidence="1 2">
    <name type="scientific">Luteimonas colneyensis</name>
    <dbReference type="NCBI Taxonomy" id="2762230"/>
    <lineage>
        <taxon>Bacteria</taxon>
        <taxon>Pseudomonadati</taxon>
        <taxon>Pseudomonadota</taxon>
        <taxon>Gammaproteobacteria</taxon>
        <taxon>Lysobacterales</taxon>
        <taxon>Lysobacteraceae</taxon>
        <taxon>Luteimonas</taxon>
    </lineage>
</organism>
<proteinExistence type="predicted"/>
<reference evidence="1 2" key="1">
    <citation type="submission" date="2020-08" db="EMBL/GenBank/DDBJ databases">
        <title>A Genomic Blueprint of the Chicken Gut Microbiome.</title>
        <authorList>
            <person name="Gilroy R."/>
            <person name="Ravi A."/>
            <person name="Getino M."/>
            <person name="Pursley I."/>
            <person name="Horton D.L."/>
            <person name="Alikhan N.-F."/>
            <person name="Baker D."/>
            <person name="Gharbi K."/>
            <person name="Hall N."/>
            <person name="Watson M."/>
            <person name="Adriaenssens E.M."/>
            <person name="Foster-Nyarko E."/>
            <person name="Jarju S."/>
            <person name="Secka A."/>
            <person name="Antonio M."/>
            <person name="Oren A."/>
            <person name="Chaudhuri R."/>
            <person name="La Ragione R.M."/>
            <person name="Hildebrand F."/>
            <person name="Pallen M.J."/>
        </authorList>
    </citation>
    <scope>NUCLEOTIDE SEQUENCE [LARGE SCALE GENOMIC DNA]</scope>
    <source>
        <strain evidence="1 2">Sa2BVA3</strain>
    </source>
</reference>
<dbReference type="Proteomes" id="UP000647183">
    <property type="component" value="Unassembled WGS sequence"/>
</dbReference>
<sequence length="232" mass="26674">MSRPPLLISLHLPKTAGTSFSDTLRAAHGAGYRDDYADLPMQHGAWTRRRHALRAGLALRGRLPEATCIHGHFLALKYRVALGARPALWITWMREPVQRLASHYAFWLRDYDGRDPAQPLRNRMLRERWSFERFALGPEMRNVYRQYLWGVDPERFDFIGITEHYDEDLGWLAPRIGGEAVASTALVNAERGGEDYPVDPGLRARIERHHVGDLALYRWALERRGRRGAGLL</sequence>
<evidence type="ECO:0000313" key="1">
    <source>
        <dbReference type="EMBL" id="MBD7988260.1"/>
    </source>
</evidence>
<dbReference type="InterPro" id="IPR027417">
    <property type="entry name" value="P-loop_NTPase"/>
</dbReference>